<protein>
    <recommendedName>
        <fullName evidence="3">Telomere length regulation protein conserved domain-containing protein</fullName>
    </recommendedName>
</protein>
<dbReference type="InterPro" id="IPR051970">
    <property type="entry name" value="TEL2_Regulation"/>
</dbReference>
<dbReference type="AlphaFoldDB" id="A0A8H3ECP4"/>
<evidence type="ECO:0000256" key="1">
    <source>
        <dbReference type="ARBA" id="ARBA00006133"/>
    </source>
</evidence>
<name>A0A8H3ECP4_9LECA</name>
<comment type="similarity">
    <text evidence="1">Belongs to the TEL2 family.</text>
</comment>
<evidence type="ECO:0000259" key="3">
    <source>
        <dbReference type="Pfam" id="PF10193"/>
    </source>
</evidence>
<dbReference type="PANTHER" id="PTHR15830">
    <property type="entry name" value="TELOMERE LENGTH REGULATION PROTEIN TEL2 FAMILY MEMBER"/>
    <property type="match status" value="1"/>
</dbReference>
<reference evidence="4" key="1">
    <citation type="submission" date="2021-03" db="EMBL/GenBank/DDBJ databases">
        <authorList>
            <person name="Tagirdzhanova G."/>
        </authorList>
    </citation>
    <scope>NUCLEOTIDE SEQUENCE</scope>
</reference>
<sequence length="981" mass="107959">MDSLLSISSSKGVSEVSDAGPVEVLSSRHIKPESTSIPTTTRFFDAKEVLHALQNRPSLETLSASLKWLSKPGNFRIKAPGPLSTEIIASIVNDVVPHFWPILREKNHSKERRWLLYTLTSVSGLGALLARLKLVLRKNPSPVGSPKKDDINDPIQVLEVLDALQQGDTFLTTVWADIQQFVQNPTQRTILWKELVSILASGRLLSVAAEALNSLDSEGKQFSWLGEGSVFTKWLGENINTLARNSKQHGMEALNSAALMLGKALSLGYRDGLIATAFHGMLSGDITRHEMELGLHNRLNSVDQTRAVSGIILQLNHKFTSSKKVLHHRLISGSSALIKDLCGEKPHLKEFLLNWLICDSGGCVGTDLGLRRAVITAISTFEGYAQKSIRKLLVQFGDKIHIQHVPIIVQEVCSQNLLLLAGRIFRLDRNQLHEIARSSIFINAISNRLAASVERARFLGMVTGMSVSELVDSADKRMKFSVDTINSADTDWYMALTGIQDSVGSLKDLEIISHDEESVLSIKTTTTSRETRHKQPVSSLTPVTSKIIAIEEIESSDEDDIPHYQKPDSDASDSDEDPTLINRNKPTPPVYIRDLITYLKDTENHDRHTLAMSHASSLIRRKSSYGTEVKDYIEDLASLLCGLKDEYDIGEWQKQRIAAMVAIILAEPIKMGKWFADMSFSGDYSIAQRASMLTAVTLAARELAGYAEEDTELTNTPHISDYKNFPSKQLPPKYEKLYLNATDPLKSAAYNLETKILAPLAASAADRLTGPSILKTRTFSSRLAVESRKKPITNKLATLLTDHFFFPLTNRWRIYTLTHGTDPKGSSSSSSSNIFSTPLLQTHLLKTLSLLLAAAGPGTISLPTLTTEFWSILLSRPILAAAREALPVLEAVLFGLLTLLEVNGAGVEGEDVSKRRLAEECGEALVETRAWVGVVMEGTVGGRAASKEEERVGMLAAAVLIRVEEVVERYQRLLIGALAGV</sequence>
<dbReference type="Gene3D" id="1.25.40.720">
    <property type="entry name" value="Telomere length regulation protein 2, C-terminal domain"/>
    <property type="match status" value="2"/>
</dbReference>
<dbReference type="PANTHER" id="PTHR15830:SF10">
    <property type="entry name" value="TELOMERE LENGTH REGULATION PROTEIN TEL2 HOMOLOG"/>
    <property type="match status" value="1"/>
</dbReference>
<dbReference type="GO" id="GO:0051083">
    <property type="term" value="P:'de novo' cotranslational protein folding"/>
    <property type="evidence" value="ECO:0007669"/>
    <property type="project" value="TreeGrafter"/>
</dbReference>
<dbReference type="InterPro" id="IPR038528">
    <property type="entry name" value="TEL2_C_sf"/>
</dbReference>
<feature type="region of interest" description="Disordered" evidence="2">
    <location>
        <begin position="556"/>
        <end position="587"/>
    </location>
</feature>
<gene>
    <name evidence="4" type="ORF">GOMPHAMPRED_002910</name>
</gene>
<dbReference type="Pfam" id="PF10193">
    <property type="entry name" value="Telomere_reg-2"/>
    <property type="match status" value="1"/>
</dbReference>
<comment type="caution">
    <text evidence="4">The sequence shown here is derived from an EMBL/GenBank/DDBJ whole genome shotgun (WGS) entry which is preliminary data.</text>
</comment>
<dbReference type="Proteomes" id="UP000664169">
    <property type="component" value="Unassembled WGS sequence"/>
</dbReference>
<dbReference type="GO" id="GO:0005829">
    <property type="term" value="C:cytosol"/>
    <property type="evidence" value="ECO:0007669"/>
    <property type="project" value="TreeGrafter"/>
</dbReference>
<evidence type="ECO:0000313" key="4">
    <source>
        <dbReference type="EMBL" id="CAF9904661.1"/>
    </source>
</evidence>
<feature type="domain" description="Telomere length regulation protein conserved" evidence="3">
    <location>
        <begin position="589"/>
        <end position="700"/>
    </location>
</feature>
<dbReference type="GO" id="GO:0042162">
    <property type="term" value="F:telomeric DNA binding"/>
    <property type="evidence" value="ECO:0007669"/>
    <property type="project" value="TreeGrafter"/>
</dbReference>
<keyword evidence="5" id="KW-1185">Reference proteome</keyword>
<accession>A0A8H3ECP4</accession>
<dbReference type="GO" id="GO:0051879">
    <property type="term" value="F:Hsp90 protein binding"/>
    <property type="evidence" value="ECO:0007669"/>
    <property type="project" value="TreeGrafter"/>
</dbReference>
<organism evidence="4 5">
    <name type="scientific">Gomphillus americanus</name>
    <dbReference type="NCBI Taxonomy" id="1940652"/>
    <lineage>
        <taxon>Eukaryota</taxon>
        <taxon>Fungi</taxon>
        <taxon>Dikarya</taxon>
        <taxon>Ascomycota</taxon>
        <taxon>Pezizomycotina</taxon>
        <taxon>Lecanoromycetes</taxon>
        <taxon>OSLEUM clade</taxon>
        <taxon>Ostropomycetidae</taxon>
        <taxon>Ostropales</taxon>
        <taxon>Graphidaceae</taxon>
        <taxon>Gomphilloideae</taxon>
        <taxon>Gomphillus</taxon>
    </lineage>
</organism>
<evidence type="ECO:0000313" key="5">
    <source>
        <dbReference type="Proteomes" id="UP000664169"/>
    </source>
</evidence>
<dbReference type="OrthoDB" id="10258062at2759"/>
<proteinExistence type="inferred from homology"/>
<evidence type="ECO:0000256" key="2">
    <source>
        <dbReference type="SAM" id="MobiDB-lite"/>
    </source>
</evidence>
<dbReference type="InterPro" id="IPR019337">
    <property type="entry name" value="Telomere_length_regulation_dom"/>
</dbReference>
<dbReference type="EMBL" id="CAJPDQ010000002">
    <property type="protein sequence ID" value="CAF9904661.1"/>
    <property type="molecule type" value="Genomic_DNA"/>
</dbReference>